<dbReference type="AlphaFoldDB" id="A0A835Q345"/>
<gene>
    <name evidence="2" type="ORF">HPP92_019575</name>
</gene>
<proteinExistence type="predicted"/>
<sequence length="120" mass="13446">MQYHDMQSNNMQHYFCSKAPNEKDPQRGSKLKSDNMRSSRGFGIGSSRPQTKSLEHAAATIQYASGLEAVCFLHILRDGNKPADWAARVACSNDFVWGLEDPIPKPLLDLMLSDFTFDPP</sequence>
<evidence type="ECO:0000313" key="2">
    <source>
        <dbReference type="EMBL" id="KAG0465411.1"/>
    </source>
</evidence>
<reference evidence="2 3" key="1">
    <citation type="journal article" date="2020" name="Nat. Food">
        <title>A phased Vanilla planifolia genome enables genetic improvement of flavour and production.</title>
        <authorList>
            <person name="Hasing T."/>
            <person name="Tang H."/>
            <person name="Brym M."/>
            <person name="Khazi F."/>
            <person name="Huang T."/>
            <person name="Chambers A.H."/>
        </authorList>
    </citation>
    <scope>NUCLEOTIDE SEQUENCE [LARGE SCALE GENOMIC DNA]</scope>
    <source>
        <tissue evidence="2">Leaf</tissue>
    </source>
</reference>
<comment type="caution">
    <text evidence="2">The sequence shown here is derived from an EMBL/GenBank/DDBJ whole genome shotgun (WGS) entry which is preliminary data.</text>
</comment>
<protein>
    <submittedName>
        <fullName evidence="2">Uncharacterized protein</fullName>
    </submittedName>
</protein>
<accession>A0A835Q345</accession>
<organism evidence="2 3">
    <name type="scientific">Vanilla planifolia</name>
    <name type="common">Vanilla</name>
    <dbReference type="NCBI Taxonomy" id="51239"/>
    <lineage>
        <taxon>Eukaryota</taxon>
        <taxon>Viridiplantae</taxon>
        <taxon>Streptophyta</taxon>
        <taxon>Embryophyta</taxon>
        <taxon>Tracheophyta</taxon>
        <taxon>Spermatophyta</taxon>
        <taxon>Magnoliopsida</taxon>
        <taxon>Liliopsida</taxon>
        <taxon>Asparagales</taxon>
        <taxon>Orchidaceae</taxon>
        <taxon>Vanilloideae</taxon>
        <taxon>Vanilleae</taxon>
        <taxon>Vanilla</taxon>
    </lineage>
</organism>
<name>A0A835Q345_VANPL</name>
<evidence type="ECO:0000313" key="3">
    <source>
        <dbReference type="Proteomes" id="UP000639772"/>
    </source>
</evidence>
<feature type="compositionally biased region" description="Low complexity" evidence="1">
    <location>
        <begin position="38"/>
        <end position="48"/>
    </location>
</feature>
<evidence type="ECO:0000256" key="1">
    <source>
        <dbReference type="SAM" id="MobiDB-lite"/>
    </source>
</evidence>
<dbReference type="Proteomes" id="UP000639772">
    <property type="component" value="Chromosome 10"/>
</dbReference>
<feature type="region of interest" description="Disordered" evidence="1">
    <location>
        <begin position="16"/>
        <end position="51"/>
    </location>
</feature>
<dbReference type="EMBL" id="JADCNM010000010">
    <property type="protein sequence ID" value="KAG0465411.1"/>
    <property type="molecule type" value="Genomic_DNA"/>
</dbReference>
<feature type="compositionally biased region" description="Basic and acidic residues" evidence="1">
    <location>
        <begin position="20"/>
        <end position="37"/>
    </location>
</feature>